<proteinExistence type="predicted"/>
<comment type="caution">
    <text evidence="1">The sequence shown here is derived from an EMBL/GenBank/DDBJ whole genome shotgun (WGS) entry which is preliminary data.</text>
</comment>
<evidence type="ECO:0000313" key="1">
    <source>
        <dbReference type="EMBL" id="MFC4727158.1"/>
    </source>
</evidence>
<dbReference type="EMBL" id="JBHSGG010000003">
    <property type="protein sequence ID" value="MFC4727158.1"/>
    <property type="molecule type" value="Genomic_DNA"/>
</dbReference>
<accession>A0ABV9NKT9</accession>
<dbReference type="Proteomes" id="UP001595892">
    <property type="component" value="Unassembled WGS sequence"/>
</dbReference>
<name>A0ABV9NKT9_9GAMM</name>
<protein>
    <submittedName>
        <fullName evidence="1">Uncharacterized protein</fullName>
    </submittedName>
</protein>
<evidence type="ECO:0000313" key="2">
    <source>
        <dbReference type="Proteomes" id="UP001595892"/>
    </source>
</evidence>
<dbReference type="RefSeq" id="WP_377003166.1">
    <property type="nucleotide sequence ID" value="NZ_JBHSGG010000003.1"/>
</dbReference>
<sequence length="134" mass="14624">MGKRSDSAAARKCGRVAAMDVETGQVVDVPAAEAVEVPVIGNLFTPAHDAYFSRDKVGQRPRRILAARLTGSRRAYCLLIEREDGSRATVGVRGDADIQIPWIAHLARDAQRRIATLMRRAERIGCALPEWSAA</sequence>
<organism evidence="1 2">
    <name type="scientific">Coralloluteibacterium thermophilum</name>
    <dbReference type="NCBI Taxonomy" id="2707049"/>
    <lineage>
        <taxon>Bacteria</taxon>
        <taxon>Pseudomonadati</taxon>
        <taxon>Pseudomonadota</taxon>
        <taxon>Gammaproteobacteria</taxon>
        <taxon>Lysobacterales</taxon>
        <taxon>Lysobacteraceae</taxon>
        <taxon>Coralloluteibacterium</taxon>
    </lineage>
</organism>
<gene>
    <name evidence="1" type="ORF">ACFO3Q_03110</name>
</gene>
<keyword evidence="2" id="KW-1185">Reference proteome</keyword>
<reference evidence="2" key="1">
    <citation type="journal article" date="2019" name="Int. J. Syst. Evol. Microbiol.">
        <title>The Global Catalogue of Microorganisms (GCM) 10K type strain sequencing project: providing services to taxonomists for standard genome sequencing and annotation.</title>
        <authorList>
            <consortium name="The Broad Institute Genomics Platform"/>
            <consortium name="The Broad Institute Genome Sequencing Center for Infectious Disease"/>
            <person name="Wu L."/>
            <person name="Ma J."/>
        </authorList>
    </citation>
    <scope>NUCLEOTIDE SEQUENCE [LARGE SCALE GENOMIC DNA]</scope>
    <source>
        <strain evidence="2">CGMCC 1.13574</strain>
    </source>
</reference>